<dbReference type="Proteomes" id="UP001058074">
    <property type="component" value="Unassembled WGS sequence"/>
</dbReference>
<gene>
    <name evidence="1" type="ORF">rsdtw13_13350</name>
</gene>
<comment type="caution">
    <text evidence="1">The sequence shown here is derived from an EMBL/GenBank/DDBJ whole genome shotgun (WGS) entry which is preliminary data.</text>
</comment>
<proteinExistence type="predicted"/>
<evidence type="ECO:0000313" key="2">
    <source>
        <dbReference type="Proteomes" id="UP001058074"/>
    </source>
</evidence>
<organism evidence="1 2">
    <name type="scientific">Inconstantimicrobium mannanitabidum</name>
    <dbReference type="NCBI Taxonomy" id="1604901"/>
    <lineage>
        <taxon>Bacteria</taxon>
        <taxon>Bacillati</taxon>
        <taxon>Bacillota</taxon>
        <taxon>Clostridia</taxon>
        <taxon>Eubacteriales</taxon>
        <taxon>Clostridiaceae</taxon>
        <taxon>Inconstantimicrobium</taxon>
    </lineage>
</organism>
<evidence type="ECO:0000313" key="1">
    <source>
        <dbReference type="EMBL" id="GKX66077.1"/>
    </source>
</evidence>
<name>A0ACB5RAK7_9CLOT</name>
<protein>
    <submittedName>
        <fullName evidence="1">Cob(I)alamin adenosyltransferase/cobinamide ATP-dependent adenosyltransferase</fullName>
    </submittedName>
</protein>
<sequence>MQDKGYIQIYTGDGKGKTTCAVGLAVRAAGNGYKVNFVQFMKSWQTGELKILENIPGVSIYRFATPKDFTWNLTEEEKEELIKNIEKGFENVKNLIMSNSCDMLIIDELVGVLSQGYLDEAKVIEVLQSKPEHMEIILTGRNASAQLIEVADLVTEMKEVKHYYSKGVVARKGIEF</sequence>
<accession>A0ACB5RAK7</accession>
<keyword evidence="2" id="KW-1185">Reference proteome</keyword>
<reference evidence="1" key="1">
    <citation type="journal article" date="2025" name="Int. J. Syst. Evol. Microbiol.">
        <title>Inconstantimicrobium mannanitabidum sp. nov., a novel member of the family Clostridiaceae isolated from anoxic soil under the treatment of reductive soil disinfestation.</title>
        <authorList>
            <person name="Ueki A."/>
            <person name="Tonouchi A."/>
            <person name="Honma S."/>
            <person name="Kaku N."/>
            <person name="Ueki K."/>
        </authorList>
    </citation>
    <scope>NUCLEOTIDE SEQUENCE</scope>
    <source>
        <strain evidence="1">TW13</strain>
    </source>
</reference>
<dbReference type="EMBL" id="BROD01000001">
    <property type="protein sequence ID" value="GKX66077.1"/>
    <property type="molecule type" value="Genomic_DNA"/>
</dbReference>